<dbReference type="EMBL" id="GECZ01001710">
    <property type="protein sequence ID" value="JAS68059.1"/>
    <property type="molecule type" value="Transcribed_RNA"/>
</dbReference>
<dbReference type="AlphaFoldDB" id="A0A1B6ERS8"/>
<protein>
    <submittedName>
        <fullName evidence="1">Uncharacterized protein</fullName>
    </submittedName>
</protein>
<proteinExistence type="predicted"/>
<gene>
    <name evidence="2" type="ORF">g.25608</name>
    <name evidence="1" type="ORF">g.25609</name>
</gene>
<dbReference type="EMBL" id="GECZ01029084">
    <property type="protein sequence ID" value="JAS40685.1"/>
    <property type="molecule type" value="Transcribed_RNA"/>
</dbReference>
<sequence length="184" mass="21800">MFMFALSQKENLKVIDQKFLLPGHTRLECDSDHARIERSKKRLGSAGSSTNKEGEKLRIMVPRDWCQFVRSVSGRKRFKVIEMFYKDFKAFSGLLKTILVHRTMDTEKNPVNWHSIKWLRYTNEFGIVYFKYDLNPFSPFRTLNLIRDRKGRKISTQNLQISNSYSKQLGVNPKKRRISCLCWI</sequence>
<evidence type="ECO:0000313" key="2">
    <source>
        <dbReference type="EMBL" id="JAS68059.1"/>
    </source>
</evidence>
<organism evidence="1">
    <name type="scientific">Cuerna arida</name>
    <dbReference type="NCBI Taxonomy" id="1464854"/>
    <lineage>
        <taxon>Eukaryota</taxon>
        <taxon>Metazoa</taxon>
        <taxon>Ecdysozoa</taxon>
        <taxon>Arthropoda</taxon>
        <taxon>Hexapoda</taxon>
        <taxon>Insecta</taxon>
        <taxon>Pterygota</taxon>
        <taxon>Neoptera</taxon>
        <taxon>Paraneoptera</taxon>
        <taxon>Hemiptera</taxon>
        <taxon>Auchenorrhyncha</taxon>
        <taxon>Membracoidea</taxon>
        <taxon>Cicadellidae</taxon>
        <taxon>Cicadellinae</taxon>
        <taxon>Proconiini</taxon>
        <taxon>Cuerna</taxon>
    </lineage>
</organism>
<name>A0A1B6ERS8_9HEMI</name>
<reference evidence="1" key="1">
    <citation type="submission" date="2015-11" db="EMBL/GenBank/DDBJ databases">
        <title>De novo transcriptome assembly of four potential Pierce s Disease insect vectors from Arizona vineyards.</title>
        <authorList>
            <person name="Tassone E.E."/>
        </authorList>
    </citation>
    <scope>NUCLEOTIDE SEQUENCE</scope>
</reference>
<evidence type="ECO:0000313" key="1">
    <source>
        <dbReference type="EMBL" id="JAS40685.1"/>
    </source>
</evidence>
<accession>A0A1B6ERS8</accession>